<evidence type="ECO:0000313" key="5">
    <source>
        <dbReference type="EMBL" id="MEQ2181753.1"/>
    </source>
</evidence>
<keyword evidence="3" id="KW-0443">Lipid metabolism</keyword>
<dbReference type="PANTHER" id="PTHR43107:SF11">
    <property type="entry name" value="LONG-CHAIN FATTY ACID TRANSPORT PROTEIN 4"/>
    <property type="match status" value="1"/>
</dbReference>
<dbReference type="Gene3D" id="2.40.128.20">
    <property type="match status" value="1"/>
</dbReference>
<dbReference type="EMBL" id="JAHRIO010071021">
    <property type="protein sequence ID" value="MEQ2181753.1"/>
    <property type="molecule type" value="Genomic_DNA"/>
</dbReference>
<keyword evidence="6" id="KW-1185">Reference proteome</keyword>
<evidence type="ECO:0000256" key="1">
    <source>
        <dbReference type="ARBA" id="ARBA00006432"/>
    </source>
</evidence>
<comment type="similarity">
    <text evidence="1">Belongs to the ATP-dependent AMP-binding enzyme family.</text>
</comment>
<evidence type="ECO:0000313" key="6">
    <source>
        <dbReference type="Proteomes" id="UP001476798"/>
    </source>
</evidence>
<keyword evidence="3" id="KW-0276">Fatty acid metabolism</keyword>
<accession>A0ABV0PE88</accession>
<sequence>MDKYGHMYFKDRTGDTFRWKGENVSTTEVEGTLSRLLDMKDVVVYGVEIPGAEGKAGMAAIADPSQSTDLETFFKDMEKVLPPYARPVFLRFLPEFAGKWYRVGFAYDSPGFIPLRDKVKISMGIITILPSGNVNLTMWEALSVGCLTKFYQYNTTSVPGQFVYFSTREFFLISP</sequence>
<dbReference type="EC" id="6.2.1.3" evidence="4"/>
<dbReference type="Proteomes" id="UP001476798">
    <property type="component" value="Unassembled WGS sequence"/>
</dbReference>
<dbReference type="InterPro" id="IPR012674">
    <property type="entry name" value="Calycin"/>
</dbReference>
<organism evidence="5 6">
    <name type="scientific">Goodea atripinnis</name>
    <dbReference type="NCBI Taxonomy" id="208336"/>
    <lineage>
        <taxon>Eukaryota</taxon>
        <taxon>Metazoa</taxon>
        <taxon>Chordata</taxon>
        <taxon>Craniata</taxon>
        <taxon>Vertebrata</taxon>
        <taxon>Euteleostomi</taxon>
        <taxon>Actinopterygii</taxon>
        <taxon>Neopterygii</taxon>
        <taxon>Teleostei</taxon>
        <taxon>Neoteleostei</taxon>
        <taxon>Acanthomorphata</taxon>
        <taxon>Ovalentaria</taxon>
        <taxon>Atherinomorphae</taxon>
        <taxon>Cyprinodontiformes</taxon>
        <taxon>Goodeidae</taxon>
        <taxon>Goodea</taxon>
    </lineage>
</organism>
<keyword evidence="2" id="KW-0436">Ligase</keyword>
<dbReference type="Gene3D" id="3.30.300.30">
    <property type="match status" value="1"/>
</dbReference>
<proteinExistence type="inferred from homology"/>
<dbReference type="PANTHER" id="PTHR43107">
    <property type="entry name" value="LONG-CHAIN FATTY ACID TRANSPORT PROTEIN"/>
    <property type="match status" value="1"/>
</dbReference>
<gene>
    <name evidence="5" type="ORF">GOODEAATRI_014746</name>
</gene>
<dbReference type="SUPFAM" id="SSF50814">
    <property type="entry name" value="Lipocalins"/>
    <property type="match status" value="1"/>
</dbReference>
<evidence type="ECO:0000256" key="2">
    <source>
        <dbReference type="ARBA" id="ARBA00022598"/>
    </source>
</evidence>
<dbReference type="InterPro" id="IPR045851">
    <property type="entry name" value="AMP-bd_C_sf"/>
</dbReference>
<reference evidence="5 6" key="1">
    <citation type="submission" date="2021-06" db="EMBL/GenBank/DDBJ databases">
        <authorList>
            <person name="Palmer J.M."/>
        </authorList>
    </citation>
    <scope>NUCLEOTIDE SEQUENCE [LARGE SCALE GENOMIC DNA]</scope>
    <source>
        <strain evidence="5 6">GA_2019</strain>
        <tissue evidence="5">Muscle</tissue>
    </source>
</reference>
<comment type="caution">
    <text evidence="5">The sequence shown here is derived from an EMBL/GenBank/DDBJ whole genome shotgun (WGS) entry which is preliminary data.</text>
</comment>
<protein>
    <recommendedName>
        <fullName evidence="4">long-chain-fatty-acid--CoA ligase</fullName>
        <ecNumber evidence="4">6.2.1.3</ecNumber>
    </recommendedName>
</protein>
<name>A0ABV0PE88_9TELE</name>
<evidence type="ECO:0000256" key="3">
    <source>
        <dbReference type="ARBA" id="ARBA00022832"/>
    </source>
</evidence>
<evidence type="ECO:0000256" key="4">
    <source>
        <dbReference type="ARBA" id="ARBA00026121"/>
    </source>
</evidence>
<dbReference type="SUPFAM" id="SSF56801">
    <property type="entry name" value="Acetyl-CoA synthetase-like"/>
    <property type="match status" value="1"/>
</dbReference>